<dbReference type="Proteomes" id="UP001055879">
    <property type="component" value="Linkage Group LG04"/>
</dbReference>
<evidence type="ECO:0000313" key="1">
    <source>
        <dbReference type="EMBL" id="KAI3735273.1"/>
    </source>
</evidence>
<proteinExistence type="predicted"/>
<gene>
    <name evidence="1" type="ORF">L6452_14765</name>
</gene>
<dbReference type="EMBL" id="CM042050">
    <property type="protein sequence ID" value="KAI3735273.1"/>
    <property type="molecule type" value="Genomic_DNA"/>
</dbReference>
<reference evidence="1 2" key="2">
    <citation type="journal article" date="2022" name="Mol. Ecol. Resour.">
        <title>The genomes of chicory, endive, great burdock and yacon provide insights into Asteraceae paleo-polyploidization history and plant inulin production.</title>
        <authorList>
            <person name="Fan W."/>
            <person name="Wang S."/>
            <person name="Wang H."/>
            <person name="Wang A."/>
            <person name="Jiang F."/>
            <person name="Liu H."/>
            <person name="Zhao H."/>
            <person name="Xu D."/>
            <person name="Zhang Y."/>
        </authorList>
    </citation>
    <scope>NUCLEOTIDE SEQUENCE [LARGE SCALE GENOMIC DNA]</scope>
    <source>
        <strain evidence="2">cv. Niubang</strain>
    </source>
</reference>
<name>A0ACB9CM74_ARCLA</name>
<comment type="caution">
    <text evidence="1">The sequence shown here is derived from an EMBL/GenBank/DDBJ whole genome shotgun (WGS) entry which is preliminary data.</text>
</comment>
<reference evidence="2" key="1">
    <citation type="journal article" date="2022" name="Mol. Ecol. Resour.">
        <title>The genomes of chicory, endive, great burdock and yacon provide insights into Asteraceae palaeo-polyploidization history and plant inulin production.</title>
        <authorList>
            <person name="Fan W."/>
            <person name="Wang S."/>
            <person name="Wang H."/>
            <person name="Wang A."/>
            <person name="Jiang F."/>
            <person name="Liu H."/>
            <person name="Zhao H."/>
            <person name="Xu D."/>
            <person name="Zhang Y."/>
        </authorList>
    </citation>
    <scope>NUCLEOTIDE SEQUENCE [LARGE SCALE GENOMIC DNA]</scope>
    <source>
        <strain evidence="2">cv. Niubang</strain>
    </source>
</reference>
<accession>A0ACB9CM74</accession>
<protein>
    <submittedName>
        <fullName evidence="1">Uncharacterized protein</fullName>
    </submittedName>
</protein>
<sequence length="210" mass="23008">MKGRRIPRRRTLILISYSNEPSSGLLGNPNLRPHLNSQGNLMVQGRSDGPSVVKLGDNSDMGLKSKNTSIVNTGGDDRGADGNKELQNQRLKKMTMEGEKGESNQKEDHCIKSHSGSVVKSKKKGDSNVFGRGRVSFHYLKQLARSNCQSKGGRKSPGRITESRRQERLESIKSGASTQNHTTVLNDINSTDASMGLEEFGEKIGVQWGN</sequence>
<organism evidence="1 2">
    <name type="scientific">Arctium lappa</name>
    <name type="common">Greater burdock</name>
    <name type="synonym">Lappa major</name>
    <dbReference type="NCBI Taxonomy" id="4217"/>
    <lineage>
        <taxon>Eukaryota</taxon>
        <taxon>Viridiplantae</taxon>
        <taxon>Streptophyta</taxon>
        <taxon>Embryophyta</taxon>
        <taxon>Tracheophyta</taxon>
        <taxon>Spermatophyta</taxon>
        <taxon>Magnoliopsida</taxon>
        <taxon>eudicotyledons</taxon>
        <taxon>Gunneridae</taxon>
        <taxon>Pentapetalae</taxon>
        <taxon>asterids</taxon>
        <taxon>campanulids</taxon>
        <taxon>Asterales</taxon>
        <taxon>Asteraceae</taxon>
        <taxon>Carduoideae</taxon>
        <taxon>Cardueae</taxon>
        <taxon>Arctiinae</taxon>
        <taxon>Arctium</taxon>
    </lineage>
</organism>
<evidence type="ECO:0000313" key="2">
    <source>
        <dbReference type="Proteomes" id="UP001055879"/>
    </source>
</evidence>
<keyword evidence="2" id="KW-1185">Reference proteome</keyword>